<evidence type="ECO:0000313" key="3">
    <source>
        <dbReference type="Proteomes" id="UP000439123"/>
    </source>
</evidence>
<evidence type="ECO:0000313" key="2">
    <source>
        <dbReference type="EMBL" id="VXA86527.1"/>
    </source>
</evidence>
<dbReference type="AlphaFoldDB" id="A0A653L686"/>
<dbReference type="Proteomes" id="UP000439123">
    <property type="component" value="Unassembled WGS sequence"/>
</dbReference>
<sequence length="59" mass="6683">MPVREEHANSSPWVLLSNLINIQRHYTKRHGVRQPAEMRDATVNGRTATAKNGRVKSSD</sequence>
<protein>
    <submittedName>
        <fullName evidence="2">Uncharacterized protein</fullName>
    </submittedName>
</protein>
<feature type="region of interest" description="Disordered" evidence="1">
    <location>
        <begin position="30"/>
        <end position="59"/>
    </location>
</feature>
<organism evidence="2 3">
    <name type="scientific">Aeromonas veronii</name>
    <dbReference type="NCBI Taxonomy" id="654"/>
    <lineage>
        <taxon>Bacteria</taxon>
        <taxon>Pseudomonadati</taxon>
        <taxon>Pseudomonadota</taxon>
        <taxon>Gammaproteobacteria</taxon>
        <taxon>Aeromonadales</taxon>
        <taxon>Aeromonadaceae</taxon>
        <taxon>Aeromonas</taxon>
    </lineage>
</organism>
<reference evidence="2 3" key="1">
    <citation type="submission" date="2019-10" db="EMBL/GenBank/DDBJ databases">
        <authorList>
            <person name="Karimi E."/>
        </authorList>
    </citation>
    <scope>NUCLEOTIDE SEQUENCE [LARGE SCALE GENOMIC DNA]</scope>
    <source>
        <strain evidence="2">Aeromonas sp. 8C</strain>
    </source>
</reference>
<proteinExistence type="predicted"/>
<gene>
    <name evidence="2" type="ORF">AERO8C_30114</name>
</gene>
<accession>A0A653L686</accession>
<evidence type="ECO:0000256" key="1">
    <source>
        <dbReference type="SAM" id="MobiDB-lite"/>
    </source>
</evidence>
<dbReference type="EMBL" id="CABWLC010000016">
    <property type="protein sequence ID" value="VXA86527.1"/>
    <property type="molecule type" value="Genomic_DNA"/>
</dbReference>
<name>A0A653L686_AERVE</name>